<keyword evidence="2" id="KW-1133">Transmembrane helix</keyword>
<keyword evidence="2" id="KW-0472">Membrane</keyword>
<accession>A0A897N1Z4</accession>
<evidence type="ECO:0000313" key="4">
    <source>
        <dbReference type="Proteomes" id="UP000663525"/>
    </source>
</evidence>
<evidence type="ECO:0000313" key="3">
    <source>
        <dbReference type="EMBL" id="QSG05109.1"/>
    </source>
</evidence>
<name>A0A897N1Z4_9EURY</name>
<reference evidence="3" key="1">
    <citation type="submission" date="2020-11" db="EMBL/GenBank/DDBJ databases">
        <title>Carbohydrate-dependent, anaerobic sulfur respiration: A novel catabolism in halophilic archaea.</title>
        <authorList>
            <person name="Sorokin D.Y."/>
            <person name="Messina E."/>
            <person name="Smedile F."/>
            <person name="La Cono V."/>
            <person name="Hallsworth J.E."/>
            <person name="Yakimov M.M."/>
        </authorList>
    </citation>
    <scope>NUCLEOTIDE SEQUENCE</scope>
    <source>
        <strain evidence="3">HSR12-1</strain>
    </source>
</reference>
<evidence type="ECO:0000256" key="2">
    <source>
        <dbReference type="SAM" id="Phobius"/>
    </source>
</evidence>
<evidence type="ECO:0000256" key="1">
    <source>
        <dbReference type="SAM" id="MobiDB-lite"/>
    </source>
</evidence>
<feature type="compositionally biased region" description="Basic and acidic residues" evidence="1">
    <location>
        <begin position="230"/>
        <end position="254"/>
    </location>
</feature>
<dbReference type="EMBL" id="CP064787">
    <property type="protein sequence ID" value="QSG05109.1"/>
    <property type="molecule type" value="Genomic_DNA"/>
</dbReference>
<keyword evidence="2" id="KW-0812">Transmembrane</keyword>
<proteinExistence type="predicted"/>
<sequence length="268" mass="28552">MSVDDRIDRALSASRVRQGLDRLASGSGVVAGLTALVRDGATTLPRVARSWLAGSTLRRFGGRVSRRLSSTVSGSRTLSGLSAVERWVRSSWLYRWLTAEPEPEVIVIDLRETVTVRPFLIAIDAAIGLFVGGRRTSTAWRSLERARERFADAPVRYASLSGLFALLGVTAASVAGGTLSAGGVWLRLGSAVALLAGARVDRPWSELRASRPVQLVIAALEPPEPPGEQVSRERGIGESDDSEGRPAERSRGDETSGTSPSSDDTSDS</sequence>
<feature type="region of interest" description="Disordered" evidence="1">
    <location>
        <begin position="219"/>
        <end position="268"/>
    </location>
</feature>
<feature type="compositionally biased region" description="Low complexity" evidence="1">
    <location>
        <begin position="255"/>
        <end position="268"/>
    </location>
</feature>
<organism evidence="3 4">
    <name type="scientific">Halapricum desulfuricans</name>
    <dbReference type="NCBI Taxonomy" id="2841257"/>
    <lineage>
        <taxon>Archaea</taxon>
        <taxon>Methanobacteriati</taxon>
        <taxon>Methanobacteriota</taxon>
        <taxon>Stenosarchaea group</taxon>
        <taxon>Halobacteria</taxon>
        <taxon>Halobacteriales</taxon>
        <taxon>Haloarculaceae</taxon>
        <taxon>Halapricum</taxon>
    </lineage>
</organism>
<dbReference type="Proteomes" id="UP000663525">
    <property type="component" value="Chromosome"/>
</dbReference>
<dbReference type="RefSeq" id="WP_229114770.1">
    <property type="nucleotide sequence ID" value="NZ_CP064787.1"/>
</dbReference>
<protein>
    <submittedName>
        <fullName evidence="3">Uncharacterized protein</fullName>
    </submittedName>
</protein>
<dbReference type="AlphaFoldDB" id="A0A897N1Z4"/>
<dbReference type="GeneID" id="68854393"/>
<gene>
    <name evidence="3" type="ORF">HSR121_0755</name>
</gene>
<feature type="transmembrane region" description="Helical" evidence="2">
    <location>
        <begin position="157"/>
        <end position="178"/>
    </location>
</feature>